<evidence type="ECO:0000256" key="1">
    <source>
        <dbReference type="SAM" id="Phobius"/>
    </source>
</evidence>
<feature type="domain" description="Transglutaminase-like" evidence="2">
    <location>
        <begin position="151"/>
        <end position="211"/>
    </location>
</feature>
<dbReference type="AlphaFoldDB" id="A0A5M6ZHL0"/>
<protein>
    <recommendedName>
        <fullName evidence="2">Transglutaminase-like domain-containing protein</fullName>
    </recommendedName>
</protein>
<dbReference type="InterPro" id="IPR002931">
    <property type="entry name" value="Transglutaminase-like"/>
</dbReference>
<dbReference type="Proteomes" id="UP000325122">
    <property type="component" value="Unassembled WGS sequence"/>
</dbReference>
<evidence type="ECO:0000313" key="3">
    <source>
        <dbReference type="EMBL" id="KAA5803575.1"/>
    </source>
</evidence>
<evidence type="ECO:0000259" key="2">
    <source>
        <dbReference type="SMART" id="SM00460"/>
    </source>
</evidence>
<dbReference type="Pfam" id="PF01841">
    <property type="entry name" value="Transglut_core"/>
    <property type="match status" value="1"/>
</dbReference>
<name>A0A5M6ZHL0_9PROT</name>
<evidence type="ECO:0000313" key="4">
    <source>
        <dbReference type="Proteomes" id="UP000325122"/>
    </source>
</evidence>
<dbReference type="SUPFAM" id="SSF54001">
    <property type="entry name" value="Cysteine proteinases"/>
    <property type="match status" value="1"/>
</dbReference>
<dbReference type="EMBL" id="VWOJ01000002">
    <property type="protein sequence ID" value="KAA5803575.1"/>
    <property type="molecule type" value="Genomic_DNA"/>
</dbReference>
<keyword evidence="1" id="KW-0472">Membrane</keyword>
<comment type="caution">
    <text evidence="3">The sequence shown here is derived from an EMBL/GenBank/DDBJ whole genome shotgun (WGS) entry which is preliminary data.</text>
</comment>
<keyword evidence="1" id="KW-0812">Transmembrane</keyword>
<dbReference type="SMART" id="SM00460">
    <property type="entry name" value="TGc"/>
    <property type="match status" value="1"/>
</dbReference>
<keyword evidence="4" id="KW-1185">Reference proteome</keyword>
<accession>A0A5M6ZHL0</accession>
<keyword evidence="1" id="KW-1133">Transmembrane helix</keyword>
<dbReference type="PANTHER" id="PTHR33490">
    <property type="entry name" value="BLR5614 PROTEIN-RELATED"/>
    <property type="match status" value="1"/>
</dbReference>
<dbReference type="Gene3D" id="3.10.620.30">
    <property type="match status" value="1"/>
</dbReference>
<feature type="transmembrane region" description="Helical" evidence="1">
    <location>
        <begin position="333"/>
        <end position="358"/>
    </location>
</feature>
<organism evidence="3 4">
    <name type="scientific">Alkalicaulis satelles</name>
    <dbReference type="NCBI Taxonomy" id="2609175"/>
    <lineage>
        <taxon>Bacteria</taxon>
        <taxon>Pseudomonadati</taxon>
        <taxon>Pseudomonadota</taxon>
        <taxon>Alphaproteobacteria</taxon>
        <taxon>Maricaulales</taxon>
        <taxon>Maricaulaceae</taxon>
        <taxon>Alkalicaulis</taxon>
    </lineage>
</organism>
<gene>
    <name evidence="3" type="ORF">F1654_07160</name>
</gene>
<proteinExistence type="predicted"/>
<feature type="transmembrane region" description="Helical" evidence="1">
    <location>
        <begin position="364"/>
        <end position="384"/>
    </location>
</feature>
<dbReference type="InterPro" id="IPR038765">
    <property type="entry name" value="Papain-like_cys_pep_sf"/>
</dbReference>
<reference evidence="3 4" key="1">
    <citation type="submission" date="2019-09" db="EMBL/GenBank/DDBJ databases">
        <authorList>
            <person name="Kevbrin V."/>
            <person name="Grouzdev D.S."/>
        </authorList>
    </citation>
    <scope>NUCLEOTIDE SEQUENCE [LARGE SCALE GENOMIC DNA]</scope>
    <source>
        <strain evidence="3 4">G-192</strain>
    </source>
</reference>
<sequence>MRNEQFRCMVSFHFDPWGFADDDAIEVLLPLPSADGYQTIHSVDAPEGIDFIDQHGHRRLIRLERGKIVNVTAQIETRRLTHGSYLDLPPPVSADLADAPMILPDEAIRKLVAQGHNRPKTPDEQIAGLAKLTACALRYKYPRDSRGAAVSLGRRWGDCGEYAFLFVALCRASGIPARPVFGMIIAPWMKTPHAWAEAWNGKGWLPVDPNLVREGFHLGPILEAGRRPADHIGALDPYRLVLSRHTGLPWPGYQKHGPAHYSCELTQVFEGLGPVTIWHQTPLWRGESVVPFLQLPWTVIHRPKKASLVAWCRRMNVWNFSVIKPNRRLPRNFLVMPDLLVLHPIKGVAGVVMAGLLIPVAPSVAFVFQIAIWTWFCLVIIGLIKSLRLMILRSPVWNWMYKT</sequence>